<proteinExistence type="predicted"/>
<comment type="caution">
    <text evidence="2">The sequence shown here is derived from an EMBL/GenBank/DDBJ whole genome shotgun (WGS) entry which is preliminary data.</text>
</comment>
<dbReference type="EMBL" id="SEOQ01000286">
    <property type="protein sequence ID" value="TFY66009.1"/>
    <property type="molecule type" value="Genomic_DNA"/>
</dbReference>
<evidence type="ECO:0000313" key="2">
    <source>
        <dbReference type="EMBL" id="TFY66009.1"/>
    </source>
</evidence>
<feature type="transmembrane region" description="Helical" evidence="1">
    <location>
        <begin position="85"/>
        <end position="104"/>
    </location>
</feature>
<evidence type="ECO:0000256" key="1">
    <source>
        <dbReference type="SAM" id="Phobius"/>
    </source>
</evidence>
<keyword evidence="1" id="KW-0472">Membrane</keyword>
<sequence>MAPNTPRRHRLPQHRDFVLIPAPLDLSLEDVSEKSPLPAIIVTPSSPSCSADFSIAFLAPEPKPTVLERVTSYAAPIQLKARTTLILLLLFFILASHLFTHRLATRNPHLEFDTIHEIGLGADQSASSVAAPSFAEWLDLDWKLLWGLARPDTKREFVVRESVVSQ</sequence>
<keyword evidence="1" id="KW-1133">Transmembrane helix</keyword>
<protein>
    <submittedName>
        <fullName evidence="2">Uncharacterized protein</fullName>
    </submittedName>
</protein>
<reference evidence="2 3" key="1">
    <citation type="submission" date="2019-02" db="EMBL/GenBank/DDBJ databases">
        <title>Genome sequencing of the rare red list fungi Dentipellis fragilis.</title>
        <authorList>
            <person name="Buettner E."/>
            <person name="Kellner H."/>
        </authorList>
    </citation>
    <scope>NUCLEOTIDE SEQUENCE [LARGE SCALE GENOMIC DNA]</scope>
    <source>
        <strain evidence="2 3">DSM 105465</strain>
    </source>
</reference>
<dbReference type="OrthoDB" id="3259878at2759"/>
<gene>
    <name evidence="2" type="ORF">EVG20_g5070</name>
</gene>
<dbReference type="AlphaFoldDB" id="A0A4Y9YXZ0"/>
<accession>A0A4Y9YXZ0</accession>
<dbReference type="Proteomes" id="UP000298327">
    <property type="component" value="Unassembled WGS sequence"/>
</dbReference>
<evidence type="ECO:0000313" key="3">
    <source>
        <dbReference type="Proteomes" id="UP000298327"/>
    </source>
</evidence>
<keyword evidence="1" id="KW-0812">Transmembrane</keyword>
<keyword evidence="3" id="KW-1185">Reference proteome</keyword>
<name>A0A4Y9YXZ0_9AGAM</name>
<organism evidence="2 3">
    <name type="scientific">Dentipellis fragilis</name>
    <dbReference type="NCBI Taxonomy" id="205917"/>
    <lineage>
        <taxon>Eukaryota</taxon>
        <taxon>Fungi</taxon>
        <taxon>Dikarya</taxon>
        <taxon>Basidiomycota</taxon>
        <taxon>Agaricomycotina</taxon>
        <taxon>Agaricomycetes</taxon>
        <taxon>Russulales</taxon>
        <taxon>Hericiaceae</taxon>
        <taxon>Dentipellis</taxon>
    </lineage>
</organism>